<dbReference type="PANTHER" id="PTHR43792">
    <property type="entry name" value="GNAT FAMILY, PUTATIVE (AFU_ORTHOLOGUE AFUA_3G00765)-RELATED-RELATED"/>
    <property type="match status" value="1"/>
</dbReference>
<dbReference type="EMBL" id="CP000830">
    <property type="protein sequence ID" value="ABV92101.1"/>
    <property type="molecule type" value="Genomic_DNA"/>
</dbReference>
<dbReference type="PANTHER" id="PTHR43792:SF1">
    <property type="entry name" value="N-ACETYLTRANSFERASE DOMAIN-CONTAINING PROTEIN"/>
    <property type="match status" value="1"/>
</dbReference>
<dbReference type="OrthoDB" id="6293260at2"/>
<dbReference type="EC" id="2.3.1.-" evidence="2"/>
<dbReference type="eggNOG" id="COG1670">
    <property type="taxonomic scope" value="Bacteria"/>
</dbReference>
<sequence length="177" mass="19577">MTGTTVHIPTLTTERLTLRAPRPEDAVAYGAFLESPRSAGVGGPYKAADAFDRMCNTVGHWHLRGYGRWIIADRDTDAALGICGPYYPVDWPAPEFAWTVFGDAEGRGIAFEAVTEARRWAYDTLGWDTAISLIIEGNTRSFALAERLGCRRDGTYDSPYYGAMQIWRHPSAQELAA</sequence>
<keyword evidence="2" id="KW-0808">Transferase</keyword>
<dbReference type="Gene3D" id="3.40.630.30">
    <property type="match status" value="1"/>
</dbReference>
<evidence type="ECO:0000313" key="2">
    <source>
        <dbReference type="EMBL" id="ABV92101.1"/>
    </source>
</evidence>
<organism evidence="2 3">
    <name type="scientific">Dinoroseobacter shibae (strain DSM 16493 / NCIMB 14021 / DFL 12)</name>
    <dbReference type="NCBI Taxonomy" id="398580"/>
    <lineage>
        <taxon>Bacteria</taxon>
        <taxon>Pseudomonadati</taxon>
        <taxon>Pseudomonadota</taxon>
        <taxon>Alphaproteobacteria</taxon>
        <taxon>Rhodobacterales</taxon>
        <taxon>Roseobacteraceae</taxon>
        <taxon>Dinoroseobacter</taxon>
    </lineage>
</organism>
<dbReference type="Pfam" id="PF13302">
    <property type="entry name" value="Acetyltransf_3"/>
    <property type="match status" value="1"/>
</dbReference>
<keyword evidence="3" id="KW-1185">Reference proteome</keyword>
<keyword evidence="2" id="KW-0012">Acyltransferase</keyword>
<dbReference type="GO" id="GO:0016747">
    <property type="term" value="F:acyltransferase activity, transferring groups other than amino-acyl groups"/>
    <property type="evidence" value="ECO:0007669"/>
    <property type="project" value="InterPro"/>
</dbReference>
<gene>
    <name evidence="2" type="ordered locus">Dshi_0352</name>
</gene>
<evidence type="ECO:0000313" key="3">
    <source>
        <dbReference type="Proteomes" id="UP000006833"/>
    </source>
</evidence>
<dbReference type="InterPro" id="IPR016181">
    <property type="entry name" value="Acyl_CoA_acyltransferase"/>
</dbReference>
<dbReference type="InterPro" id="IPR000182">
    <property type="entry name" value="GNAT_dom"/>
</dbReference>
<dbReference type="InterPro" id="IPR051531">
    <property type="entry name" value="N-acetyltransferase"/>
</dbReference>
<evidence type="ECO:0000259" key="1">
    <source>
        <dbReference type="PROSITE" id="PS51186"/>
    </source>
</evidence>
<dbReference type="KEGG" id="dsh:Dshi_0352"/>
<feature type="domain" description="N-acetyltransferase" evidence="1">
    <location>
        <begin position="16"/>
        <end position="169"/>
    </location>
</feature>
<reference evidence="3" key="1">
    <citation type="journal article" date="2010" name="ISME J.">
        <title>The complete genome sequence of the algal symbiont Dinoroseobacter shibae: a hitchhiker's guide to life in the sea.</title>
        <authorList>
            <person name="Wagner-Dobler I."/>
            <person name="Ballhausen B."/>
            <person name="Berger M."/>
            <person name="Brinkhoff T."/>
            <person name="Buchholz I."/>
            <person name="Bunk B."/>
            <person name="Cypionka H."/>
            <person name="Daniel R."/>
            <person name="Drepper T."/>
            <person name="Gerdts G."/>
            <person name="Hahnke S."/>
            <person name="Han C."/>
            <person name="Jahn D."/>
            <person name="Kalhoefer D."/>
            <person name="Kiss H."/>
            <person name="Klenk H.P."/>
            <person name="Kyrpides N."/>
            <person name="Liebl W."/>
            <person name="Liesegang H."/>
            <person name="Meincke L."/>
            <person name="Pati A."/>
            <person name="Petersen J."/>
            <person name="Piekarski T."/>
            <person name="Pommerenke C."/>
            <person name="Pradella S."/>
            <person name="Pukall R."/>
            <person name="Rabus R."/>
            <person name="Stackebrandt E."/>
            <person name="Thole S."/>
            <person name="Thompson L."/>
            <person name="Tielen P."/>
            <person name="Tomasch J."/>
            <person name="von Jan M."/>
            <person name="Wanphrut N."/>
            <person name="Wichels A."/>
            <person name="Zech H."/>
            <person name="Simon M."/>
        </authorList>
    </citation>
    <scope>NUCLEOTIDE SEQUENCE [LARGE SCALE GENOMIC DNA]</scope>
    <source>
        <strain evidence="3">DSM 16493 / NCIMB 14021 / DFL 12</strain>
    </source>
</reference>
<accession>A8LMC4</accession>
<dbReference type="SUPFAM" id="SSF55729">
    <property type="entry name" value="Acyl-CoA N-acyltransferases (Nat)"/>
    <property type="match status" value="1"/>
</dbReference>
<dbReference type="AlphaFoldDB" id="A8LMC4"/>
<dbReference type="PROSITE" id="PS51186">
    <property type="entry name" value="GNAT"/>
    <property type="match status" value="1"/>
</dbReference>
<dbReference type="HOGENOM" id="CLU_013985_3_1_5"/>
<protein>
    <submittedName>
        <fullName evidence="2">Acetyltransferase</fullName>
        <ecNumber evidence="2">2.3.1.-</ecNumber>
    </submittedName>
</protein>
<dbReference type="RefSeq" id="WP_012177031.1">
    <property type="nucleotide sequence ID" value="NC_009952.1"/>
</dbReference>
<name>A8LMC4_DINSH</name>
<dbReference type="STRING" id="398580.Dshi_0352"/>
<dbReference type="Proteomes" id="UP000006833">
    <property type="component" value="Chromosome"/>
</dbReference>
<proteinExistence type="predicted"/>